<dbReference type="InterPro" id="IPR021784">
    <property type="entry name" value="DUF3349"/>
</dbReference>
<reference evidence="1" key="1">
    <citation type="submission" date="2021-07" db="EMBL/GenBank/DDBJ databases">
        <title>Candidatus Kaistella beijingensis sp. nov. isolated from a municipal wastewater treatment plant is involved in sludge foaming.</title>
        <authorList>
            <person name="Song Y."/>
            <person name="Liu S.-J."/>
        </authorList>
    </citation>
    <scope>NUCLEOTIDE SEQUENCE</scope>
    <source>
        <strain evidence="1">DSM 43998</strain>
    </source>
</reference>
<dbReference type="Gene3D" id="1.10.10.2390">
    <property type="match status" value="1"/>
</dbReference>
<keyword evidence="2" id="KW-1185">Reference proteome</keyword>
<dbReference type="Proteomes" id="UP000887023">
    <property type="component" value="Chromosome"/>
</dbReference>
<dbReference type="Gene3D" id="6.10.140.2080">
    <property type="match status" value="1"/>
</dbReference>
<dbReference type="RefSeq" id="WP_083529722.1">
    <property type="nucleotide sequence ID" value="NZ_CBCRUZ010000003.1"/>
</dbReference>
<dbReference type="Pfam" id="PF11829">
    <property type="entry name" value="DUF3349"/>
    <property type="match status" value="1"/>
</dbReference>
<gene>
    <name evidence="1" type="ORF">KV203_03305</name>
</gene>
<protein>
    <submittedName>
        <fullName evidence="1">DUF3349 domain-containing protein</fullName>
    </submittedName>
</protein>
<evidence type="ECO:0000313" key="1">
    <source>
        <dbReference type="EMBL" id="QXQ14458.1"/>
    </source>
</evidence>
<proteinExistence type="predicted"/>
<evidence type="ECO:0000313" key="2">
    <source>
        <dbReference type="Proteomes" id="UP000887023"/>
    </source>
</evidence>
<organism evidence="1 2">
    <name type="scientific">Skermania pinensis</name>
    <dbReference type="NCBI Taxonomy" id="39122"/>
    <lineage>
        <taxon>Bacteria</taxon>
        <taxon>Bacillati</taxon>
        <taxon>Actinomycetota</taxon>
        <taxon>Actinomycetes</taxon>
        <taxon>Mycobacteriales</taxon>
        <taxon>Gordoniaceae</taxon>
        <taxon>Skermania</taxon>
    </lineage>
</organism>
<sequence>MTAASNKSILESVLDWLRAGYPQGIPREDHVALYAVLHRRLTETEVDRITEQLMTEATGRGTGIDRSDIEQAIHDLARERPGDDDVRRVASRLAAGGWPLANLVDG</sequence>
<name>A0ABX8S9K9_9ACTN</name>
<dbReference type="EMBL" id="CP079105">
    <property type="protein sequence ID" value="QXQ14458.1"/>
    <property type="molecule type" value="Genomic_DNA"/>
</dbReference>
<accession>A0ABX8S9K9</accession>